<name>A0A6M7WC51_RHILI</name>
<evidence type="ECO:0008006" key="3">
    <source>
        <dbReference type="Google" id="ProtNLM"/>
    </source>
</evidence>
<reference evidence="1 2" key="1">
    <citation type="submission" date="2018-10" db="EMBL/GenBank/DDBJ databases">
        <authorList>
            <person name="Perry B.J."/>
            <person name="Sullivan J.T."/>
            <person name="Murphy R.J.T."/>
            <person name="Ramsay J.P."/>
            <person name="Ronson C.W."/>
        </authorList>
    </citation>
    <scope>NUCLEOTIDE SEQUENCE [LARGE SCALE GENOMIC DNA]</scope>
    <source>
        <strain evidence="1 2">R88b</strain>
    </source>
</reference>
<dbReference type="GO" id="GO:0016757">
    <property type="term" value="F:glycosyltransferase activity"/>
    <property type="evidence" value="ECO:0007669"/>
    <property type="project" value="InterPro"/>
</dbReference>
<gene>
    <name evidence="1" type="ORF">EB235_00425</name>
</gene>
<protein>
    <recommendedName>
        <fullName evidence="3">Glycosyltransferase family 8 protein</fullName>
    </recommendedName>
</protein>
<dbReference type="Proteomes" id="UP000503017">
    <property type="component" value="Chromosome"/>
</dbReference>
<dbReference type="SUPFAM" id="SSF53448">
    <property type="entry name" value="Nucleotide-diphospho-sugar transferases"/>
    <property type="match status" value="1"/>
</dbReference>
<dbReference type="InterPro" id="IPR029044">
    <property type="entry name" value="Nucleotide-diphossugar_trans"/>
</dbReference>
<dbReference type="Pfam" id="PF01501">
    <property type="entry name" value="Glyco_transf_8"/>
    <property type="match status" value="1"/>
</dbReference>
<evidence type="ECO:0000313" key="1">
    <source>
        <dbReference type="EMBL" id="QKD00122.1"/>
    </source>
</evidence>
<dbReference type="InterPro" id="IPR050587">
    <property type="entry name" value="GNT1/Glycosyltrans_8"/>
</dbReference>
<dbReference type="Gene3D" id="3.90.550.10">
    <property type="entry name" value="Spore Coat Polysaccharide Biosynthesis Protein SpsA, Chain A"/>
    <property type="match status" value="1"/>
</dbReference>
<organism evidence="1 2">
    <name type="scientific">Mesorhizobium loti R88b</name>
    <dbReference type="NCBI Taxonomy" id="935548"/>
    <lineage>
        <taxon>Bacteria</taxon>
        <taxon>Pseudomonadati</taxon>
        <taxon>Pseudomonadota</taxon>
        <taxon>Alphaproteobacteria</taxon>
        <taxon>Hyphomicrobiales</taxon>
        <taxon>Phyllobacteriaceae</taxon>
        <taxon>Mesorhizobium</taxon>
    </lineage>
</organism>
<evidence type="ECO:0000313" key="2">
    <source>
        <dbReference type="Proteomes" id="UP000503017"/>
    </source>
</evidence>
<dbReference type="PANTHER" id="PTHR11183">
    <property type="entry name" value="GLYCOGENIN SUBFAMILY MEMBER"/>
    <property type="match status" value="1"/>
</dbReference>
<proteinExistence type="predicted"/>
<sequence>MVSLPKSCFFLAADSNYFPYACLAALRITDVSIPIDGFILQMGVGRDDLEIARKLLGDRISLIDVSTYLSDFAAKNGRLGLSAYIRLFADELPEFASYDRIVYVDCDILFNRSIMDLADTGLKAPLLAAHDIPSYFDMTYRRRLPLRPGAPKFNSGVLVFNMPLVRSGGFLASSRRFAVDHPELCQAFDQDALNVAFEGQWQTMHPAWNVMTNFSGQIPFHQAYARHFSWGKPWSDKPLGVEAEALAIYRGLAKGTPWSPRFDRHASHVGNFIKRFGRTFDPLIGFLTKDEKLKRRSRFDAIKTNDLFASHADQELLAVQYPEKAAGYT</sequence>
<dbReference type="EMBL" id="CP033367">
    <property type="protein sequence ID" value="QKD00122.1"/>
    <property type="molecule type" value="Genomic_DNA"/>
</dbReference>
<accession>A0A6M7WC51</accession>
<dbReference type="InterPro" id="IPR002495">
    <property type="entry name" value="Glyco_trans_8"/>
</dbReference>
<dbReference type="AlphaFoldDB" id="A0A6M7WC51"/>